<dbReference type="PANTHER" id="PTHR31273:SF0">
    <property type="entry name" value="PHOSPHOKETOLASE-RELATED"/>
    <property type="match status" value="1"/>
</dbReference>
<reference evidence="7 8" key="1">
    <citation type="journal article" date="2015" name="Genome Announc.">
        <title>Expanding the biotechnology potential of lactobacilli through comparative genomics of 213 strains and associated genera.</title>
        <authorList>
            <person name="Sun Z."/>
            <person name="Harris H.M."/>
            <person name="McCann A."/>
            <person name="Guo C."/>
            <person name="Argimon S."/>
            <person name="Zhang W."/>
            <person name="Yang X."/>
            <person name="Jeffery I.B."/>
            <person name="Cooney J.C."/>
            <person name="Kagawa T.F."/>
            <person name="Liu W."/>
            <person name="Song Y."/>
            <person name="Salvetti E."/>
            <person name="Wrobel A."/>
            <person name="Rasinkangas P."/>
            <person name="Parkhill J."/>
            <person name="Rea M.C."/>
            <person name="O'Sullivan O."/>
            <person name="Ritari J."/>
            <person name="Douillard F.P."/>
            <person name="Paul Ross R."/>
            <person name="Yang R."/>
            <person name="Briner A.E."/>
            <person name="Felis G.E."/>
            <person name="de Vos W.M."/>
            <person name="Barrangou R."/>
            <person name="Klaenhammer T.R."/>
            <person name="Caufield P.W."/>
            <person name="Cui Y."/>
            <person name="Zhang H."/>
            <person name="O'Toole P.W."/>
        </authorList>
    </citation>
    <scope>NUCLEOTIDE SEQUENCE [LARGE SCALE GENOMIC DNA]</scope>
    <source>
        <strain evidence="7 8">DSM 19907</strain>
    </source>
</reference>
<dbReference type="PANTHER" id="PTHR31273">
    <property type="entry name" value="PHOSPHOKETOLASE-RELATED"/>
    <property type="match status" value="1"/>
</dbReference>
<comment type="cofactor">
    <cofactor evidence="1">
        <name>thiamine diphosphate</name>
        <dbReference type="ChEBI" id="CHEBI:58937"/>
    </cofactor>
</comment>
<dbReference type="InterPro" id="IPR005593">
    <property type="entry name" value="Xul5P/Fru6P_PKetolase"/>
</dbReference>
<proteinExistence type="inferred from homology"/>
<evidence type="ECO:0000256" key="2">
    <source>
        <dbReference type="ARBA" id="ARBA00005623"/>
    </source>
</evidence>
<evidence type="ECO:0000313" key="8">
    <source>
        <dbReference type="Proteomes" id="UP000051977"/>
    </source>
</evidence>
<dbReference type="NCBIfam" id="NF003618">
    <property type="entry name" value="PRK05261.1-3"/>
    <property type="match status" value="1"/>
</dbReference>
<dbReference type="SUPFAM" id="SSF52518">
    <property type="entry name" value="Thiamin diphosphate-binding fold (THDP-binding)"/>
    <property type="match status" value="2"/>
</dbReference>
<evidence type="ECO:0000313" key="7">
    <source>
        <dbReference type="EMBL" id="KRL13614.1"/>
    </source>
</evidence>
<protein>
    <submittedName>
        <fullName evidence="7">Phosphoketolase</fullName>
    </submittedName>
</protein>
<evidence type="ECO:0000256" key="3">
    <source>
        <dbReference type="ARBA" id="ARBA00023052"/>
    </source>
</evidence>
<keyword evidence="4" id="KW-0456">Lyase</keyword>
<dbReference type="InterPro" id="IPR019790">
    <property type="entry name" value="Xul5P/Fru6P_PKetolase_CS"/>
</dbReference>
<dbReference type="Pfam" id="PF09363">
    <property type="entry name" value="XFP_C"/>
    <property type="match status" value="1"/>
</dbReference>
<dbReference type="InterPro" id="IPR029061">
    <property type="entry name" value="THDP-binding"/>
</dbReference>
<feature type="domain" description="Xylulose 5-phosphate/Fructose 6-phosphate phosphoketolase N-terminal" evidence="6">
    <location>
        <begin position="17"/>
        <end position="382"/>
    </location>
</feature>
<dbReference type="NCBIfam" id="NF003619">
    <property type="entry name" value="PRK05261.1-4"/>
    <property type="match status" value="1"/>
</dbReference>
<dbReference type="Gene3D" id="3.40.50.970">
    <property type="match status" value="2"/>
</dbReference>
<dbReference type="EMBL" id="AZEI01000085">
    <property type="protein sequence ID" value="KRL13614.1"/>
    <property type="molecule type" value="Genomic_DNA"/>
</dbReference>
<gene>
    <name evidence="7" type="ORF">FD12_GL001312</name>
</gene>
<dbReference type="PROSITE" id="PS60002">
    <property type="entry name" value="PHOSPHOKETOLASE_1"/>
    <property type="match status" value="1"/>
</dbReference>
<accession>A0ABR5PA26</accession>
<dbReference type="InterPro" id="IPR018970">
    <property type="entry name" value="Xul5P/Fru6P_PKetolase_N"/>
</dbReference>
<evidence type="ECO:0000256" key="4">
    <source>
        <dbReference type="ARBA" id="ARBA00023239"/>
    </source>
</evidence>
<evidence type="ECO:0000256" key="1">
    <source>
        <dbReference type="ARBA" id="ARBA00001964"/>
    </source>
</evidence>
<dbReference type="Gene3D" id="3.40.50.920">
    <property type="match status" value="1"/>
</dbReference>
<dbReference type="InterPro" id="IPR018969">
    <property type="entry name" value="Xul5P/Fru6P_PKetolase_C"/>
</dbReference>
<keyword evidence="3" id="KW-0786">Thiamine pyrophosphate</keyword>
<keyword evidence="8" id="KW-1185">Reference proteome</keyword>
<feature type="domain" description="Xylulose 5-phosphate/Fructose 6-phosphate phosphoketolase C-terminal" evidence="5">
    <location>
        <begin position="599"/>
        <end position="799"/>
    </location>
</feature>
<comment type="similarity">
    <text evidence="2">Belongs to the XFP family.</text>
</comment>
<dbReference type="Pfam" id="PF03894">
    <property type="entry name" value="XFP"/>
    <property type="match status" value="1"/>
</dbReference>
<dbReference type="PIRSF" id="PIRSF017245">
    <property type="entry name" value="Phosphoketolase"/>
    <property type="match status" value="1"/>
</dbReference>
<evidence type="ECO:0000259" key="5">
    <source>
        <dbReference type="Pfam" id="PF09363"/>
    </source>
</evidence>
<name>A0ABR5PA26_9LACO</name>
<dbReference type="Pfam" id="PF09364">
    <property type="entry name" value="XFP_N"/>
    <property type="match status" value="1"/>
</dbReference>
<evidence type="ECO:0000259" key="6">
    <source>
        <dbReference type="Pfam" id="PF09364"/>
    </source>
</evidence>
<dbReference type="InterPro" id="IPR009014">
    <property type="entry name" value="Transketo_C/PFOR_II"/>
</dbReference>
<organism evidence="7 8">
    <name type="scientific">Lentilactobacillus rapi DSM 19907 = JCM 15042</name>
    <dbReference type="NCBI Taxonomy" id="1423795"/>
    <lineage>
        <taxon>Bacteria</taxon>
        <taxon>Bacillati</taxon>
        <taxon>Bacillota</taxon>
        <taxon>Bacilli</taxon>
        <taxon>Lactobacillales</taxon>
        <taxon>Lactobacillaceae</taxon>
        <taxon>Lentilactobacillus</taxon>
    </lineage>
</organism>
<comment type="caution">
    <text evidence="7">The sequence shown here is derived from an EMBL/GenBank/DDBJ whole genome shotgun (WGS) entry which is preliminary data.</text>
</comment>
<sequence length="810" mass="91515">MSALKIQEVTNMTNFDSDEYLQKVNRYWNAANYLSVGQLFLRDNPLLKRDLVADDVKIKPIGHWGTIASQNFMYAHLNRIIKKYDLNMFYIEGSGHGGQVMVSNSYLDGSYSEIYPKIAQNETGLQRLFKQFSFPGGVASHAAPETPGSMHEGGELGYSIAHGTGAILDNPDVIAAVEIGDGEAETGPLAASWFSNKFINPIHDGAILPMLNLNGFKISNPTILSRMSDADLTKYFEGMGWKPHFVETDGNPADYARVHKAMAKTMDEIVSEIKHIQKHARENNDDTLPQWPMLVLRSPKGWTGPKFDLDGNPIAGSFRAHQVPIPVSAGQMDHKDLLINWLKSYHPEELFNNNGSIKAEIKAMAPEGDHRMAMNPIVNGGIDPKKLDMPDPADFALKINKPGDKEAQDTEVLSNFYTEIMKRNGNSFRAFGPDETKSNKFFSMLDYGKRQWEEPIKSPNDENMAPEGRVIDSQLSEHQAEGWLEGYVLSGRHGFFASYEAFTRVIDSMLTQHYKWLRKASEQPWRHDYPSLNIMNVSHAFQQDHNGYTHQDPGMLGHLAEKGHELVNEYVPADANSLLAVMNTALQAREKINLIVASKHPRPQWFSMDEATKLVNDGLGIIPWASNDQGDPDVIFATAGTEATMESLAAIDMLHDSFPELKVRFINVIDILRLRPNNEDQDSRGLTQAEFDKYFTTDKPVIFAFHGFENTFRGLVYNRHNHNISFHGYRENGDITTPFDMRVLNELDRYHLAKDAIARTQFASQAADFEAKMDQMLQKHHDYIREYGTDIPEVQNWKWSGNLTNKLTTE</sequence>
<dbReference type="Proteomes" id="UP000051977">
    <property type="component" value="Unassembled WGS sequence"/>
</dbReference>